<dbReference type="EMBL" id="FXYE01000001">
    <property type="protein sequence ID" value="SMX30666.1"/>
    <property type="molecule type" value="Genomic_DNA"/>
</dbReference>
<accession>A0A238JLJ8</accession>
<sequence length="93" mass="10644">MAYDPTLSGLNKSYQCFPRKEKGPLHLRRNAIASLRITLPEHCRAVYRQRAIDLRYPHPDIASLSNSNHSTHGTCLTEIFSVRFGRVHPCKIN</sequence>
<dbReference type="AlphaFoldDB" id="A0A238JLJ8"/>
<protein>
    <submittedName>
        <fullName evidence="1">Uncharacterized protein</fullName>
    </submittedName>
</protein>
<keyword evidence="2" id="KW-1185">Reference proteome</keyword>
<evidence type="ECO:0000313" key="1">
    <source>
        <dbReference type="EMBL" id="SMX30666.1"/>
    </source>
</evidence>
<proteinExistence type="predicted"/>
<dbReference type="Proteomes" id="UP000202922">
    <property type="component" value="Unassembled WGS sequence"/>
</dbReference>
<name>A0A238JLJ8_9RHOB</name>
<reference evidence="2" key="1">
    <citation type="submission" date="2017-05" db="EMBL/GenBank/DDBJ databases">
        <authorList>
            <person name="Rodrigo-Torres L."/>
            <person name="Arahal R. D."/>
            <person name="Lucena T."/>
        </authorList>
    </citation>
    <scope>NUCLEOTIDE SEQUENCE [LARGE SCALE GENOMIC DNA]</scope>
    <source>
        <strain evidence="2">CECT 8621</strain>
    </source>
</reference>
<organism evidence="1 2">
    <name type="scientific">Actibacterium lipolyticum</name>
    <dbReference type="NCBI Taxonomy" id="1524263"/>
    <lineage>
        <taxon>Bacteria</taxon>
        <taxon>Pseudomonadati</taxon>
        <taxon>Pseudomonadota</taxon>
        <taxon>Alphaproteobacteria</taxon>
        <taxon>Rhodobacterales</taxon>
        <taxon>Roseobacteraceae</taxon>
        <taxon>Actibacterium</taxon>
    </lineage>
</organism>
<evidence type="ECO:0000313" key="2">
    <source>
        <dbReference type="Proteomes" id="UP000202922"/>
    </source>
</evidence>
<gene>
    <name evidence="1" type="ORF">COL8621_00027</name>
</gene>